<name>A0A0L6VKC3_9BASI</name>
<protein>
    <submittedName>
        <fullName evidence="1">Uncharacterized protein</fullName>
    </submittedName>
</protein>
<proteinExistence type="predicted"/>
<keyword evidence="2" id="KW-1185">Reference proteome</keyword>
<dbReference type="AlphaFoldDB" id="A0A0L6VKC3"/>
<dbReference type="VEuPathDB" id="FungiDB:VP01_1435g4"/>
<reference evidence="1 2" key="1">
    <citation type="submission" date="2015-08" db="EMBL/GenBank/DDBJ databases">
        <title>Next Generation Sequencing and Analysis of the Genome of Puccinia sorghi L Schw, the Causal Agent of Maize Common Rust.</title>
        <authorList>
            <person name="Rochi L."/>
            <person name="Burguener G."/>
            <person name="Darino M."/>
            <person name="Turjanski A."/>
            <person name="Kreff E."/>
            <person name="Dieguez M.J."/>
            <person name="Sacco F."/>
        </authorList>
    </citation>
    <scope>NUCLEOTIDE SEQUENCE [LARGE SCALE GENOMIC DNA]</scope>
    <source>
        <strain evidence="1 2">RO10H11247</strain>
    </source>
</reference>
<dbReference type="Proteomes" id="UP000037035">
    <property type="component" value="Unassembled WGS sequence"/>
</dbReference>
<dbReference type="EMBL" id="LAVV01004843">
    <property type="protein sequence ID" value="KNZ61213.1"/>
    <property type="molecule type" value="Genomic_DNA"/>
</dbReference>
<evidence type="ECO:0000313" key="1">
    <source>
        <dbReference type="EMBL" id="KNZ61213.1"/>
    </source>
</evidence>
<evidence type="ECO:0000313" key="2">
    <source>
        <dbReference type="Proteomes" id="UP000037035"/>
    </source>
</evidence>
<sequence>MGRYSSDINQRGFLRPVIFINFCQQPCPPEAKKQIDPGGAPTQCTIPIPCNTAFSITVSNFNLCAGGLNPSKPDSTIPHGTQLVISNVMVG</sequence>
<accession>A0A0L6VKC3</accession>
<comment type="caution">
    <text evidence="1">The sequence shown here is derived from an EMBL/GenBank/DDBJ whole genome shotgun (WGS) entry which is preliminary data.</text>
</comment>
<dbReference type="STRING" id="27349.A0A0L6VKC3"/>
<gene>
    <name evidence="1" type="ORF">VP01_1435g4</name>
</gene>
<organism evidence="1 2">
    <name type="scientific">Puccinia sorghi</name>
    <dbReference type="NCBI Taxonomy" id="27349"/>
    <lineage>
        <taxon>Eukaryota</taxon>
        <taxon>Fungi</taxon>
        <taxon>Dikarya</taxon>
        <taxon>Basidiomycota</taxon>
        <taxon>Pucciniomycotina</taxon>
        <taxon>Pucciniomycetes</taxon>
        <taxon>Pucciniales</taxon>
        <taxon>Pucciniaceae</taxon>
        <taxon>Puccinia</taxon>
    </lineage>
</organism>